<dbReference type="EMBL" id="KN820411">
    <property type="protein sequence ID" value="KIJ06269.1"/>
    <property type="molecule type" value="Genomic_DNA"/>
</dbReference>
<keyword evidence="2" id="KW-1185">Reference proteome</keyword>
<dbReference type="OrthoDB" id="3211970at2759"/>
<sequence>MSFHISLSDVRSRHHPSGDIYTVFVLAHHFYLGIFHYQVDVKISPVASISVKLLAMRGVGPRTDNESEPLLDTGVGESNASTWAELGSVGLRGVWVSESATDCKVVAFTTCPSKLCSAAQLSREGTSNEPPAESVPHLGEKVVLDIKSDDLGDECKVYMCAISEYTGRIALGLRTGRIYLI</sequence>
<dbReference type="AlphaFoldDB" id="A0A0C9SMJ2"/>
<evidence type="ECO:0000313" key="2">
    <source>
        <dbReference type="Proteomes" id="UP000053647"/>
    </source>
</evidence>
<reference evidence="1 2" key="1">
    <citation type="submission" date="2014-06" db="EMBL/GenBank/DDBJ databases">
        <authorList>
            <consortium name="DOE Joint Genome Institute"/>
            <person name="Kuo A."/>
            <person name="Kohler A."/>
            <person name="Nagy L.G."/>
            <person name="Floudas D."/>
            <person name="Copeland A."/>
            <person name="Barry K.W."/>
            <person name="Cichocki N."/>
            <person name="Veneault-Fourrey C."/>
            <person name="LaButti K."/>
            <person name="Lindquist E.A."/>
            <person name="Lipzen A."/>
            <person name="Lundell T."/>
            <person name="Morin E."/>
            <person name="Murat C."/>
            <person name="Sun H."/>
            <person name="Tunlid A."/>
            <person name="Henrissat B."/>
            <person name="Grigoriev I.V."/>
            <person name="Hibbett D.S."/>
            <person name="Martin F."/>
            <person name="Nordberg H.P."/>
            <person name="Cantor M.N."/>
            <person name="Hua S.X."/>
        </authorList>
    </citation>
    <scope>NUCLEOTIDE SEQUENCE [LARGE SCALE GENOMIC DNA]</scope>
    <source>
        <strain evidence="1 2">ATCC 200175</strain>
    </source>
</reference>
<name>A0A0C9SMJ2_PAXIN</name>
<gene>
    <name evidence="1" type="ORF">PAXINDRAFT_182719</name>
</gene>
<proteinExistence type="predicted"/>
<organism evidence="1 2">
    <name type="scientific">Paxillus involutus ATCC 200175</name>
    <dbReference type="NCBI Taxonomy" id="664439"/>
    <lineage>
        <taxon>Eukaryota</taxon>
        <taxon>Fungi</taxon>
        <taxon>Dikarya</taxon>
        <taxon>Basidiomycota</taxon>
        <taxon>Agaricomycotina</taxon>
        <taxon>Agaricomycetes</taxon>
        <taxon>Agaricomycetidae</taxon>
        <taxon>Boletales</taxon>
        <taxon>Paxilineae</taxon>
        <taxon>Paxillaceae</taxon>
        <taxon>Paxillus</taxon>
    </lineage>
</organism>
<dbReference type="HOGENOM" id="CLU_1489454_0_0_1"/>
<accession>A0A0C9SMJ2</accession>
<dbReference type="Proteomes" id="UP000053647">
    <property type="component" value="Unassembled WGS sequence"/>
</dbReference>
<protein>
    <submittedName>
        <fullName evidence="1">Unplaced genomic scaffold PAXINscaffold_1089, whole genome shotgun sequence</fullName>
    </submittedName>
</protein>
<reference evidence="2" key="2">
    <citation type="submission" date="2015-01" db="EMBL/GenBank/DDBJ databases">
        <title>Evolutionary Origins and Diversification of the Mycorrhizal Mutualists.</title>
        <authorList>
            <consortium name="DOE Joint Genome Institute"/>
            <consortium name="Mycorrhizal Genomics Consortium"/>
            <person name="Kohler A."/>
            <person name="Kuo A."/>
            <person name="Nagy L.G."/>
            <person name="Floudas D."/>
            <person name="Copeland A."/>
            <person name="Barry K.W."/>
            <person name="Cichocki N."/>
            <person name="Veneault-Fourrey C."/>
            <person name="LaButti K."/>
            <person name="Lindquist E.A."/>
            <person name="Lipzen A."/>
            <person name="Lundell T."/>
            <person name="Morin E."/>
            <person name="Murat C."/>
            <person name="Riley R."/>
            <person name="Ohm R."/>
            <person name="Sun H."/>
            <person name="Tunlid A."/>
            <person name="Henrissat B."/>
            <person name="Grigoriev I.V."/>
            <person name="Hibbett D.S."/>
            <person name="Martin F."/>
        </authorList>
    </citation>
    <scope>NUCLEOTIDE SEQUENCE [LARGE SCALE GENOMIC DNA]</scope>
    <source>
        <strain evidence="2">ATCC 200175</strain>
    </source>
</reference>
<evidence type="ECO:0000313" key="1">
    <source>
        <dbReference type="EMBL" id="KIJ06269.1"/>
    </source>
</evidence>